<dbReference type="Gene3D" id="3.40.50.12780">
    <property type="entry name" value="N-terminal domain of ligase-like"/>
    <property type="match status" value="1"/>
</dbReference>
<dbReference type="EMBL" id="JELY01002305">
    <property type="protein sequence ID" value="KYF53010.1"/>
    <property type="molecule type" value="Genomic_DNA"/>
</dbReference>
<evidence type="ECO:0000313" key="2">
    <source>
        <dbReference type="Proteomes" id="UP000075420"/>
    </source>
</evidence>
<dbReference type="AlphaFoldDB" id="A0A150PBH2"/>
<proteinExistence type="predicted"/>
<accession>A0A150PBH2</accession>
<dbReference type="PANTHER" id="PTHR36932:SF1">
    <property type="entry name" value="CAPSULAR POLYSACCHARIDE BIOSYNTHESIS PROTEIN"/>
    <property type="match status" value="1"/>
</dbReference>
<evidence type="ECO:0000313" key="1">
    <source>
        <dbReference type="EMBL" id="KYF53010.1"/>
    </source>
</evidence>
<dbReference type="PANTHER" id="PTHR36932">
    <property type="entry name" value="CAPSULAR POLYSACCHARIDE BIOSYNTHESIS PROTEIN"/>
    <property type="match status" value="1"/>
</dbReference>
<name>A0A150PBH2_SORCE</name>
<organism evidence="1 2">
    <name type="scientific">Sorangium cellulosum</name>
    <name type="common">Polyangium cellulosum</name>
    <dbReference type="NCBI Taxonomy" id="56"/>
    <lineage>
        <taxon>Bacteria</taxon>
        <taxon>Pseudomonadati</taxon>
        <taxon>Myxococcota</taxon>
        <taxon>Polyangia</taxon>
        <taxon>Polyangiales</taxon>
        <taxon>Polyangiaceae</taxon>
        <taxon>Sorangium</taxon>
    </lineage>
</organism>
<dbReference type="Proteomes" id="UP000075420">
    <property type="component" value="Unassembled WGS sequence"/>
</dbReference>
<gene>
    <name evidence="1" type="ORF">BE08_07285</name>
</gene>
<reference evidence="1 2" key="1">
    <citation type="submission" date="2014-02" db="EMBL/GenBank/DDBJ databases">
        <title>The small core and large imbalanced accessory genome model reveals a collaborative survival strategy of Sorangium cellulosum strains in nature.</title>
        <authorList>
            <person name="Han K."/>
            <person name="Peng R."/>
            <person name="Blom J."/>
            <person name="Li Y.-Z."/>
        </authorList>
    </citation>
    <scope>NUCLEOTIDE SEQUENCE [LARGE SCALE GENOMIC DNA]</scope>
    <source>
        <strain evidence="1 2">So0157-25</strain>
    </source>
</reference>
<dbReference type="SUPFAM" id="SSF56801">
    <property type="entry name" value="Acetyl-CoA synthetase-like"/>
    <property type="match status" value="1"/>
</dbReference>
<dbReference type="InterPro" id="IPR053158">
    <property type="entry name" value="CapK_Type1_Caps_Biosynth"/>
</dbReference>
<comment type="caution">
    <text evidence="1">The sequence shown here is derived from an EMBL/GenBank/DDBJ whole genome shotgun (WGS) entry which is preliminary data.</text>
</comment>
<protein>
    <submittedName>
        <fullName evidence="1">Capsule biosynthesis protein CapK</fullName>
    </submittedName>
</protein>
<sequence>MYSALFRNVLYPLYETKLRRRATLAYLEEMERSQWRPEGELRELNWRKMLAALQFAEQRVPFYRRRFAEYGVRVKDVHAPEDLVRFPVLTKADLRAHGSELIAEGWNGKLFRSGTGGSTGEPARFFYDHTTYECRSAAALRADAWAGGRIGEKELYIWGIPTKEPRWKKLKRTLHEAAIRKKTVSAWNLSEERLAGVVDEIRRYQPNLVVGYTSPLYYTARYALETGHRLPTPKGIIATAERLFPHQRETIEKAFQAPVYDRYGCREMMLIGAECERREGKHLNIENIFVEVQCGKRHARPGEPGEVILTDLICRSMPLIRYKNEDVVVAADRSCSCGRGLPLLASVEGRVLDMIVGPDGQLLSSVFFPYFFKDNPTVERYQVHQDKTRAITIRIIPGEGYQPETSQAIERDLRQFLGERADIRVQLVDEIPVTSGGKFRFTVSEVPIEFGREVAA</sequence>
<dbReference type="InterPro" id="IPR042099">
    <property type="entry name" value="ANL_N_sf"/>
</dbReference>